<dbReference type="PANTHER" id="PTHR34301">
    <property type="entry name" value="DNA-BINDING PROTEIN-RELATED"/>
    <property type="match status" value="1"/>
</dbReference>
<reference evidence="2 3" key="1">
    <citation type="journal article" date="2018" name="Aquat. Microb. Ecol.">
        <title>Gammaproteobacterial methanotrophs dominate.</title>
        <authorList>
            <person name="Rissanen A.J."/>
            <person name="Saarenheimo J."/>
            <person name="Tiirola M."/>
            <person name="Peura S."/>
            <person name="Aalto S.L."/>
            <person name="Karvinen A."/>
            <person name="Nykanen H."/>
        </authorList>
    </citation>
    <scope>NUCLEOTIDE SEQUENCE [LARGE SCALE GENOMIC DNA]</scope>
    <source>
        <strain evidence="2">AMbin10</strain>
    </source>
</reference>
<dbReference type="SMART" id="SM00382">
    <property type="entry name" value="AAA"/>
    <property type="match status" value="1"/>
</dbReference>
<organism evidence="2 3">
    <name type="scientific">Candidatus Methylumidiphilus alinenensis</name>
    <dbReference type="NCBI Taxonomy" id="2202197"/>
    <lineage>
        <taxon>Bacteria</taxon>
        <taxon>Pseudomonadati</taxon>
        <taxon>Pseudomonadota</taxon>
        <taxon>Gammaproteobacteria</taxon>
        <taxon>Methylococcales</taxon>
        <taxon>Candidatus Methylumidiphilus</taxon>
    </lineage>
</organism>
<dbReference type="InterPro" id="IPR015943">
    <property type="entry name" value="WD40/YVTN_repeat-like_dom_sf"/>
</dbReference>
<dbReference type="Pfam" id="PF13401">
    <property type="entry name" value="AAA_22"/>
    <property type="match status" value="1"/>
</dbReference>
<dbReference type="InterPro" id="IPR003593">
    <property type="entry name" value="AAA+_ATPase"/>
</dbReference>
<dbReference type="InterPro" id="IPR049945">
    <property type="entry name" value="AAA_22"/>
</dbReference>
<dbReference type="Proteomes" id="UP000249396">
    <property type="component" value="Unassembled WGS sequence"/>
</dbReference>
<comment type="caution">
    <text evidence="2">The sequence shown here is derived from an EMBL/GenBank/DDBJ whole genome shotgun (WGS) entry which is preliminary data.</text>
</comment>
<dbReference type="InterPro" id="IPR027417">
    <property type="entry name" value="P-loop_NTPase"/>
</dbReference>
<dbReference type="PANTHER" id="PTHR34301:SF8">
    <property type="entry name" value="ATPASE DOMAIN-CONTAINING PROTEIN"/>
    <property type="match status" value="1"/>
</dbReference>
<dbReference type="EMBL" id="QJPH01000143">
    <property type="protein sequence ID" value="PZN84815.1"/>
    <property type="molecule type" value="Genomic_DNA"/>
</dbReference>
<dbReference type="Gene3D" id="3.40.50.300">
    <property type="entry name" value="P-loop containing nucleotide triphosphate hydrolases"/>
    <property type="match status" value="1"/>
</dbReference>
<feature type="domain" description="AAA+ ATPase" evidence="1">
    <location>
        <begin position="1197"/>
        <end position="1342"/>
    </location>
</feature>
<proteinExistence type="predicted"/>
<accession>A0A2W4RLR1</accession>
<gene>
    <name evidence="2" type="ORF">DM484_02320</name>
</gene>
<sequence length="1552" mass="178041">MIQHNLVGAGKEDLSHQEYFKAIQKFLLVKEHKLDLIDEIHCHGGVIAIEAVDIDNNTTKEVNIITTYGRCKIYSCGENLQKIVQLDNPSGFQELRFFKYGRGASTHSAMLVAYKKNAPPAIYHFSRQGNKLSADLRSIIGIPRQQEDDLEIYCIIYKDSHLYLAASNNKIYRFSPFSPNKPDQELDTLKNIQHFQIDDLPSPTDANTIQDSHLVGIMHGGGIIVYDINPHGYINMTPRSFAHSSLYICVQVADPDNEGSESIIACASNGKLDIYDLHTTQLKYSIKCADKFHSLYCDDIDNDGILEILVGGASNRIYVFAVDPDRRELRIKWEYPTEHRVTALWAGNIRQLDKKRVIAGLANGKLQVFKIYIGSTINKKIAQAFNDLKKSHGNKEILNWFSESKYPAVARYGMDVLEREMDCHQVVEFLQSIEEQQVYDVNLQILQKLGYLLKKYQNEKILIRYTFEFIERLYKKYQNLPTCEQICFELEKINNVIGSGNDFLGQFKEFTEEKIRWKDLPIRRSEDIKRLSSEGLFPDAYKQLDNLKLIGMDLLESHLRLENIEFISSIDGGNRIILASSEGDLYRIDKGRIDKKHFNDTEIHIVLIHGSKKQYFIGNGSDVFKLDSFDYLDMDKPFASYSKAICCLTALHHQGQDYLACGLVNNDIVIQAGNVQRREFTLPAIPIKMELKVAKDKITFYVITVTGCIYRMQNINDFLNQPETQADPFKQPWLELGDSVNVLDWVCIENEQGNPHFYVLTPDSIYSVHADGEKSRFCIINNIDRQLISIALGKTYKGSQEIIIGTRQRSLIFLSLEGEKTKELFLADMPTAVHSLANNGTGQEIIVALAQGLVNRYRVVSPNYLKELETICNQEKGYALLWAKHTLAEKMVLIALSLGGAELTGIHDKLHRIKHFFPKDNVLLGVQSLEALKLIVSHVEQKESHYLLQDSGYAHWISTHQDVFKTALEHRQELIAAIKLIDVCKIDVALNKEKQLPWVTDFLLINPEQWANLVHLSIALNSKYEANQKQKELLRQNHLEILCATVKVLFQERVPVPLNLQPHLEVFEIKIPSIKFHGFDCILVTVLKGTDYSTVNHWIKSTTNWRIVLVIAPERIEFITTTLKNESLSFSTAVLDYQDLKNILLANNPHEELLSLLVGQVNLVALSPFQIAGPVREMFYGRENETQIIINSILQPNKKCYAIIGPRRIGKTSLLMRIKDEIDKRKHFKTVYLDCSPYGSDILEWGKGLFRKLEITTAFNAIADFITQVDDYCKSHKCKLVLFLDELDDLLPTGETFSRTLRALINEASVKIVVAGYRELYFRMHDIQSPLFNFLEKLELGSLAEKDAMALIDEPFKNILTIDKNNIRYITEKTACYPNFIQFCCAKIIRIDKIRKVREISRDDIDKVINSTTFCEHMIEVYLYNLDDQSKLLLYLMMACFDKKLGKIIIDRIAYSKITRKYANEREKYELGNKFTPFELQRLLEIYDVNLSDKEIANLMKKLVLATILKHEPESILYSFVLPDLPFILGKHIEVELTAVSLLERISEIYPK</sequence>
<dbReference type="GO" id="GO:0016887">
    <property type="term" value="F:ATP hydrolysis activity"/>
    <property type="evidence" value="ECO:0007669"/>
    <property type="project" value="InterPro"/>
</dbReference>
<dbReference type="SUPFAM" id="SSF52540">
    <property type="entry name" value="P-loop containing nucleoside triphosphate hydrolases"/>
    <property type="match status" value="1"/>
</dbReference>
<name>A0A2W4RLR1_9GAMM</name>
<dbReference type="SUPFAM" id="SSF50978">
    <property type="entry name" value="WD40 repeat-like"/>
    <property type="match status" value="1"/>
</dbReference>
<protein>
    <recommendedName>
        <fullName evidence="1">AAA+ ATPase domain-containing protein</fullName>
    </recommendedName>
</protein>
<evidence type="ECO:0000313" key="3">
    <source>
        <dbReference type="Proteomes" id="UP000249396"/>
    </source>
</evidence>
<evidence type="ECO:0000313" key="2">
    <source>
        <dbReference type="EMBL" id="PZN84815.1"/>
    </source>
</evidence>
<dbReference type="InterPro" id="IPR036322">
    <property type="entry name" value="WD40_repeat_dom_sf"/>
</dbReference>
<evidence type="ECO:0000259" key="1">
    <source>
        <dbReference type="SMART" id="SM00382"/>
    </source>
</evidence>
<dbReference type="Gene3D" id="2.130.10.10">
    <property type="entry name" value="YVTN repeat-like/Quinoprotein amine dehydrogenase"/>
    <property type="match status" value="1"/>
</dbReference>